<dbReference type="GO" id="GO:0003677">
    <property type="term" value="F:DNA binding"/>
    <property type="evidence" value="ECO:0007669"/>
    <property type="project" value="InterPro"/>
</dbReference>
<protein>
    <recommendedName>
        <fullName evidence="1">HTH luxR-type domain-containing protein</fullName>
    </recommendedName>
</protein>
<reference evidence="2 3" key="1">
    <citation type="submission" date="2019-06" db="EMBL/GenBank/DDBJ databases">
        <title>Sequencing the genomes of 1000 actinobacteria strains.</title>
        <authorList>
            <person name="Klenk H.-P."/>
        </authorList>
    </citation>
    <scope>NUCLEOTIDE SEQUENCE [LARGE SCALE GENOMIC DNA]</scope>
    <source>
        <strain evidence="2 3">DSM 43186</strain>
    </source>
</reference>
<sequence length="251" mass="27234">MARSPADDQRQAEARAAARETVGEALAESAFYAARGVRPPAQVIPAAKVGTVVMRLVAATRRELLTFDDLSLCLNRGISERMVTNAADWMRLAVARIPVVRQITTPRGLACDSGIDTIQWRSGSQARLIEKIPFRLTVFDRAAAVLALDQHAMFNGMLLVRDPIVVAALTRLHRDAWNGGDNPAVRDAGGPPAHLVPILACMHDGLPDHAAAARLGLSLRTYSRRVSELLALLGTTSRFQAAILAHRRGWL</sequence>
<evidence type="ECO:0000313" key="2">
    <source>
        <dbReference type="EMBL" id="TQM73417.1"/>
    </source>
</evidence>
<dbReference type="InterPro" id="IPR036388">
    <property type="entry name" value="WH-like_DNA-bd_sf"/>
</dbReference>
<dbReference type="Gene3D" id="1.10.10.10">
    <property type="entry name" value="Winged helix-like DNA-binding domain superfamily/Winged helix DNA-binding domain"/>
    <property type="match status" value="1"/>
</dbReference>
<feature type="domain" description="HTH luxR-type" evidence="1">
    <location>
        <begin position="198"/>
        <end position="245"/>
    </location>
</feature>
<dbReference type="GO" id="GO:0006355">
    <property type="term" value="P:regulation of DNA-templated transcription"/>
    <property type="evidence" value="ECO:0007669"/>
    <property type="project" value="InterPro"/>
</dbReference>
<dbReference type="EMBL" id="VFPQ01000001">
    <property type="protein sequence ID" value="TQM73417.1"/>
    <property type="molecule type" value="Genomic_DNA"/>
</dbReference>
<dbReference type="OrthoDB" id="3728246at2"/>
<evidence type="ECO:0000313" key="3">
    <source>
        <dbReference type="Proteomes" id="UP000319213"/>
    </source>
</evidence>
<gene>
    <name evidence="2" type="ORF">FHX40_0056</name>
</gene>
<dbReference type="SMART" id="SM00421">
    <property type="entry name" value="HTH_LUXR"/>
    <property type="match status" value="1"/>
</dbReference>
<accession>A0A543IS86</accession>
<comment type="caution">
    <text evidence="2">The sequence shown here is derived from an EMBL/GenBank/DDBJ whole genome shotgun (WGS) entry which is preliminary data.</text>
</comment>
<dbReference type="RefSeq" id="WP_142257726.1">
    <property type="nucleotide sequence ID" value="NZ_BMPV01000004.1"/>
</dbReference>
<dbReference type="Proteomes" id="UP000319213">
    <property type="component" value="Unassembled WGS sequence"/>
</dbReference>
<dbReference type="InterPro" id="IPR000792">
    <property type="entry name" value="Tscrpt_reg_LuxR_C"/>
</dbReference>
<dbReference type="InterPro" id="IPR016032">
    <property type="entry name" value="Sig_transdc_resp-reg_C-effctor"/>
</dbReference>
<dbReference type="AlphaFoldDB" id="A0A543IS86"/>
<evidence type="ECO:0000259" key="1">
    <source>
        <dbReference type="SMART" id="SM00421"/>
    </source>
</evidence>
<name>A0A543IS86_9ACTN</name>
<dbReference type="SUPFAM" id="SSF46894">
    <property type="entry name" value="C-terminal effector domain of the bipartite response regulators"/>
    <property type="match status" value="1"/>
</dbReference>
<keyword evidence="3" id="KW-1185">Reference proteome</keyword>
<proteinExistence type="predicted"/>
<organism evidence="2 3">
    <name type="scientific">Thermopolyspora flexuosa</name>
    <dbReference type="NCBI Taxonomy" id="103836"/>
    <lineage>
        <taxon>Bacteria</taxon>
        <taxon>Bacillati</taxon>
        <taxon>Actinomycetota</taxon>
        <taxon>Actinomycetes</taxon>
        <taxon>Streptosporangiales</taxon>
        <taxon>Streptosporangiaceae</taxon>
        <taxon>Thermopolyspora</taxon>
    </lineage>
</organism>